<dbReference type="PANTHER" id="PTHR12241">
    <property type="entry name" value="TUBULIN POLYGLUTAMYLASE"/>
    <property type="match status" value="1"/>
</dbReference>
<dbReference type="GO" id="GO:0015631">
    <property type="term" value="F:tubulin binding"/>
    <property type="evidence" value="ECO:0007669"/>
    <property type="project" value="TreeGrafter"/>
</dbReference>
<dbReference type="PROSITE" id="PS50975">
    <property type="entry name" value="ATP_GRASP"/>
    <property type="match status" value="1"/>
</dbReference>
<comment type="caution">
    <text evidence="7">The sequence shown here is derived from an EMBL/GenBank/DDBJ whole genome shotgun (WGS) entry which is preliminary data.</text>
</comment>
<feature type="domain" description="ATP-grasp" evidence="6">
    <location>
        <begin position="96"/>
        <end position="347"/>
    </location>
</feature>
<dbReference type="RefSeq" id="XP_068349770.1">
    <property type="nucleotide sequence ID" value="XM_068511258.1"/>
</dbReference>
<dbReference type="OrthoDB" id="202825at2759"/>
<dbReference type="GO" id="GO:0046872">
    <property type="term" value="F:metal ion binding"/>
    <property type="evidence" value="ECO:0007669"/>
    <property type="project" value="InterPro"/>
</dbReference>
<evidence type="ECO:0000256" key="5">
    <source>
        <dbReference type="SAM" id="MobiDB-lite"/>
    </source>
</evidence>
<reference evidence="7" key="1">
    <citation type="submission" date="2016-10" db="EMBL/GenBank/DDBJ databases">
        <authorList>
            <person name="Benchimol M."/>
            <person name="Almeida L.G."/>
            <person name="Vasconcelos A.T."/>
            <person name="Perreira-Neves A."/>
            <person name="Rosa I.A."/>
            <person name="Tasca T."/>
            <person name="Bogo M.R."/>
            <person name="de Souza W."/>
        </authorList>
    </citation>
    <scope>NUCLEOTIDE SEQUENCE [LARGE SCALE GENOMIC DNA]</scope>
    <source>
        <strain evidence="7">K</strain>
    </source>
</reference>
<sequence>MSEAGKTKRKMKKSTNKVLFANVNHTKYPSVKKCLTKLGYKFTDSITKSLLFWGDNEGTLDFVKNLEKWQFYNHFPGMWKIAHKVELVRNFERLQKLLPEYYNFHPRSFIIPSQLSDLKNFMSTIPRKSDRTFIIKPDKGSQGKGIFLIQDFDDLKCYFESAVAQQYISPFLVDRFKFDLRIYVLVTSVDPLRLYIHKEGMTRFCTEPYSPPSHSNLDNCFAHLTNFSLNKKSENFNDKSKRPMSEVFKSIENSGASIKQIQDEIDDIIRFTLISNLPQLAANYRTATNDCDGKSRLFEILGFDIFVDDQSHPWLIEVNSMPSLSTGSEFDLKLKTSVIEGTLKILDLKPNFKRICIARTRKVATQRMSGIGEALPSLFNPDHESEIAAKETNWRQIYPIENEEIMKKCEIALEKAKEAPIGGVPETAASRMRREAIIAMTKNAQQQLQPPEKPKYKLTKNRETLSARQITSSPQQQGRKRMYLKKSDSPNFPSSSADSFNINNKGENDIPNDEMKNDNFPAINTNSNLQKNNKLCKNNNNLINDDSSGNILSSHKLITININPVQDAPRPGTSNTRTPRSVILANEARANRIKANNSRNSNQKNISIMMLFENYPKLIIESEERERIKTLRKREVDCYSLNIVNTVKNYFSKNSSQQLRSQGNNQGRPTQQPIHPLQAIQLSRNARQIRKVSVPSVSIKVHNPNFA</sequence>
<dbReference type="EMBL" id="MLAK01001162">
    <property type="protein sequence ID" value="OHS96633.1"/>
    <property type="molecule type" value="Genomic_DNA"/>
</dbReference>
<dbReference type="Pfam" id="PF03133">
    <property type="entry name" value="TTL"/>
    <property type="match status" value="1"/>
</dbReference>
<evidence type="ECO:0000256" key="4">
    <source>
        <dbReference type="PROSITE-ProRule" id="PRU00409"/>
    </source>
</evidence>
<dbReference type="AlphaFoldDB" id="A0A1J4JDA4"/>
<feature type="region of interest" description="Disordered" evidence="5">
    <location>
        <begin position="465"/>
        <end position="515"/>
    </location>
</feature>
<feature type="compositionally biased region" description="Polar residues" evidence="5">
    <location>
        <begin position="466"/>
        <end position="477"/>
    </location>
</feature>
<evidence type="ECO:0000313" key="7">
    <source>
        <dbReference type="EMBL" id="OHS96633.1"/>
    </source>
</evidence>
<dbReference type="GO" id="GO:0070740">
    <property type="term" value="F:tubulin-glutamic acid ligase activity"/>
    <property type="evidence" value="ECO:0007669"/>
    <property type="project" value="TreeGrafter"/>
</dbReference>
<accession>A0A1J4JDA4</accession>
<evidence type="ECO:0000256" key="2">
    <source>
        <dbReference type="ARBA" id="ARBA00022741"/>
    </source>
</evidence>
<dbReference type="GeneID" id="94845962"/>
<feature type="compositionally biased region" description="Polar residues" evidence="5">
    <location>
        <begin position="489"/>
        <end position="505"/>
    </location>
</feature>
<evidence type="ECO:0000256" key="3">
    <source>
        <dbReference type="ARBA" id="ARBA00022840"/>
    </source>
</evidence>
<keyword evidence="3 4" id="KW-0067">ATP-binding</keyword>
<keyword evidence="2 4" id="KW-0547">Nucleotide-binding</keyword>
<dbReference type="InterPro" id="IPR004344">
    <property type="entry name" value="TTL/TTLL_fam"/>
</dbReference>
<dbReference type="Proteomes" id="UP000179807">
    <property type="component" value="Unassembled WGS sequence"/>
</dbReference>
<proteinExistence type="predicted"/>
<dbReference type="InterPro" id="IPR011761">
    <property type="entry name" value="ATP-grasp"/>
</dbReference>
<dbReference type="GO" id="GO:0005524">
    <property type="term" value="F:ATP binding"/>
    <property type="evidence" value="ECO:0007669"/>
    <property type="project" value="UniProtKB-UniRule"/>
</dbReference>
<dbReference type="GO" id="GO:0000226">
    <property type="term" value="P:microtubule cytoskeleton organization"/>
    <property type="evidence" value="ECO:0007669"/>
    <property type="project" value="TreeGrafter"/>
</dbReference>
<keyword evidence="8" id="KW-1185">Reference proteome</keyword>
<dbReference type="PROSITE" id="PS51221">
    <property type="entry name" value="TTL"/>
    <property type="match status" value="1"/>
</dbReference>
<name>A0A1J4JDA4_9EUKA</name>
<dbReference type="Gene3D" id="3.30.470.20">
    <property type="entry name" value="ATP-grasp fold, B domain"/>
    <property type="match status" value="1"/>
</dbReference>
<evidence type="ECO:0000256" key="1">
    <source>
        <dbReference type="ARBA" id="ARBA00022598"/>
    </source>
</evidence>
<dbReference type="PANTHER" id="PTHR12241:SF147">
    <property type="entry name" value="TUBULIN POLYGLUTAMYLASE TTLL7"/>
    <property type="match status" value="1"/>
</dbReference>
<dbReference type="GO" id="GO:0036064">
    <property type="term" value="C:ciliary basal body"/>
    <property type="evidence" value="ECO:0007669"/>
    <property type="project" value="TreeGrafter"/>
</dbReference>
<dbReference type="VEuPathDB" id="TrichDB:TRFO_37153"/>
<evidence type="ECO:0000259" key="6">
    <source>
        <dbReference type="PROSITE" id="PS50975"/>
    </source>
</evidence>
<dbReference type="SUPFAM" id="SSF56059">
    <property type="entry name" value="Glutathione synthetase ATP-binding domain-like"/>
    <property type="match status" value="1"/>
</dbReference>
<organism evidence="7 8">
    <name type="scientific">Tritrichomonas foetus</name>
    <dbReference type="NCBI Taxonomy" id="1144522"/>
    <lineage>
        <taxon>Eukaryota</taxon>
        <taxon>Metamonada</taxon>
        <taxon>Parabasalia</taxon>
        <taxon>Tritrichomonadida</taxon>
        <taxon>Tritrichomonadidae</taxon>
        <taxon>Tritrichomonas</taxon>
    </lineage>
</organism>
<protein>
    <recommendedName>
        <fullName evidence="6">ATP-grasp domain-containing protein</fullName>
    </recommendedName>
</protein>
<keyword evidence="1" id="KW-0436">Ligase</keyword>
<evidence type="ECO:0000313" key="8">
    <source>
        <dbReference type="Proteomes" id="UP000179807"/>
    </source>
</evidence>
<gene>
    <name evidence="7" type="ORF">TRFO_37153</name>
</gene>